<evidence type="ECO:0000256" key="7">
    <source>
        <dbReference type="ARBA" id="ARBA00034414"/>
    </source>
</evidence>
<keyword evidence="6" id="KW-0326">Glycosidase</keyword>
<evidence type="ECO:0000256" key="5">
    <source>
        <dbReference type="ARBA" id="ARBA00022801"/>
    </source>
</evidence>
<keyword evidence="4" id="KW-0963">Cytoplasm</keyword>
<dbReference type="AlphaFoldDB" id="A0A9E7G9W7"/>
<evidence type="ECO:0000256" key="2">
    <source>
        <dbReference type="ARBA" id="ARBA00007849"/>
    </source>
</evidence>
<dbReference type="GO" id="GO:0006491">
    <property type="term" value="P:N-glycan processing"/>
    <property type="evidence" value="ECO:0007669"/>
    <property type="project" value="UniProtKB-ARBA"/>
</dbReference>
<comment type="catalytic activity">
    <reaction evidence="7">
        <text>an N(4)-(oligosaccharide-(1-&gt;3)-[oligosaccharide-(1-&gt;6)]-beta-D-Man-(1-&gt;4)-beta-D-GlcNAc-(1-&gt;4)-alpha-D-GlcNAc)-L-asparaginyl-[protein] + H2O = an oligosaccharide-(1-&gt;3)-[oligosaccharide-(1-&gt;6)]-beta-D-Man-(1-&gt;4)-D-GlcNAc + N(4)-(N-acetyl-beta-D-glucosaminyl)-L-asparaginyl-[protein]</text>
        <dbReference type="Rhea" id="RHEA:73067"/>
        <dbReference type="Rhea" id="RHEA-COMP:12603"/>
        <dbReference type="Rhea" id="RHEA-COMP:18176"/>
        <dbReference type="ChEBI" id="CHEBI:15377"/>
        <dbReference type="ChEBI" id="CHEBI:132248"/>
        <dbReference type="ChEBI" id="CHEBI:192714"/>
        <dbReference type="ChEBI" id="CHEBI:192715"/>
        <dbReference type="EC" id="3.2.1.96"/>
    </reaction>
</comment>
<dbReference type="Proteomes" id="UP001055439">
    <property type="component" value="Chromosome 6"/>
</dbReference>
<dbReference type="OrthoDB" id="284473at2759"/>
<organism evidence="12 13">
    <name type="scientific">Musa troglodytarum</name>
    <name type="common">fe'i banana</name>
    <dbReference type="NCBI Taxonomy" id="320322"/>
    <lineage>
        <taxon>Eukaryota</taxon>
        <taxon>Viridiplantae</taxon>
        <taxon>Streptophyta</taxon>
        <taxon>Embryophyta</taxon>
        <taxon>Tracheophyta</taxon>
        <taxon>Spermatophyta</taxon>
        <taxon>Magnoliopsida</taxon>
        <taxon>Liliopsida</taxon>
        <taxon>Zingiberales</taxon>
        <taxon>Musaceae</taxon>
        <taxon>Musa</taxon>
    </lineage>
</organism>
<feature type="compositionally biased region" description="Low complexity" evidence="9">
    <location>
        <begin position="696"/>
        <end position="706"/>
    </location>
</feature>
<evidence type="ECO:0000313" key="12">
    <source>
        <dbReference type="EMBL" id="URE11111.1"/>
    </source>
</evidence>
<evidence type="ECO:0000256" key="3">
    <source>
        <dbReference type="ARBA" id="ARBA00012566"/>
    </source>
</evidence>
<comment type="similarity">
    <text evidence="2">Belongs to the glycosyl hydrolase 85 family.</text>
</comment>
<evidence type="ECO:0000259" key="10">
    <source>
        <dbReference type="Pfam" id="PF03644"/>
    </source>
</evidence>
<dbReference type="EMBL" id="CP097508">
    <property type="protein sequence ID" value="URE11111.1"/>
    <property type="molecule type" value="Genomic_DNA"/>
</dbReference>
<evidence type="ECO:0000256" key="1">
    <source>
        <dbReference type="ARBA" id="ARBA00004514"/>
    </source>
</evidence>
<accession>A0A9E7G9W7</accession>
<reference evidence="12" key="1">
    <citation type="submission" date="2022-05" db="EMBL/GenBank/DDBJ databases">
        <title>The Musa troglodytarum L. genome provides insights into the mechanism of non-climacteric behaviour and enrichment of carotenoids.</title>
        <authorList>
            <person name="Wang J."/>
        </authorList>
    </citation>
    <scope>NUCLEOTIDE SEQUENCE</scope>
    <source>
        <tissue evidence="12">Leaf</tissue>
    </source>
</reference>
<name>A0A9E7G9W7_9LILI</name>
<comment type="function">
    <text evidence="8">Endoglycosidase that releases N-glycans from glycoproteins by cleaving the beta-1,4-glycosidic bond in the N,N'-diacetylchitobiose core. Involved in the production of high-mannose type N-glycans during plant development and fruit maturation.</text>
</comment>
<dbReference type="Gene3D" id="2.60.120.260">
    <property type="entry name" value="Galactose-binding domain-like"/>
    <property type="match status" value="1"/>
</dbReference>
<dbReference type="CDD" id="cd06547">
    <property type="entry name" value="GH85_ENGase"/>
    <property type="match status" value="1"/>
</dbReference>
<evidence type="ECO:0000256" key="4">
    <source>
        <dbReference type="ARBA" id="ARBA00022490"/>
    </source>
</evidence>
<dbReference type="EC" id="3.2.1.96" evidence="3"/>
<dbReference type="InterPro" id="IPR005201">
    <property type="entry name" value="TIM_ENGase"/>
</dbReference>
<dbReference type="GO" id="GO:0005829">
    <property type="term" value="C:cytosol"/>
    <property type="evidence" value="ECO:0007669"/>
    <property type="project" value="UniProtKB-SubCell"/>
</dbReference>
<evidence type="ECO:0000313" key="13">
    <source>
        <dbReference type="Proteomes" id="UP001055439"/>
    </source>
</evidence>
<dbReference type="FunFam" id="3.20.20.80:FF:000043">
    <property type="entry name" value="cytosolic endo-beta-N-acetylglucosaminidase"/>
    <property type="match status" value="1"/>
</dbReference>
<feature type="region of interest" description="Disordered" evidence="9">
    <location>
        <begin position="687"/>
        <end position="714"/>
    </location>
</feature>
<feature type="region of interest" description="Disordered" evidence="9">
    <location>
        <begin position="1"/>
        <end position="24"/>
    </location>
</feature>
<dbReference type="Gene3D" id="3.20.20.80">
    <property type="entry name" value="Glycosidases"/>
    <property type="match status" value="1"/>
</dbReference>
<keyword evidence="5 12" id="KW-0378">Hydrolase</keyword>
<dbReference type="PANTHER" id="PTHR13246">
    <property type="entry name" value="ENDO BETA N-ACETYLGLUCOSAMINIDASE"/>
    <property type="match status" value="1"/>
</dbReference>
<evidence type="ECO:0000256" key="6">
    <source>
        <dbReference type="ARBA" id="ARBA00023295"/>
    </source>
</evidence>
<evidence type="ECO:0000259" key="11">
    <source>
        <dbReference type="Pfam" id="PF25529"/>
    </source>
</evidence>
<dbReference type="InterPro" id="IPR057882">
    <property type="entry name" value="ENGase_C"/>
</dbReference>
<evidence type="ECO:0000256" key="8">
    <source>
        <dbReference type="ARBA" id="ARBA00060018"/>
    </source>
</evidence>
<feature type="domain" description="Cytosolic endo-beta-N-acetylglucosaminidase TIM barrel" evidence="10">
    <location>
        <begin position="85"/>
        <end position="361"/>
    </location>
</feature>
<protein>
    <recommendedName>
        <fullName evidence="3">mannosyl-glycoprotein endo-beta-N-acetylglucosaminidase</fullName>
        <ecNumber evidence="3">3.2.1.96</ecNumber>
    </recommendedName>
</protein>
<dbReference type="Pfam" id="PF25529">
    <property type="entry name" value="Ig_ENGASE1_C"/>
    <property type="match status" value="1"/>
</dbReference>
<sequence>MPPPQSIGGSNGDSRPWDPPFDPKQPSIPISYPITTLEALASDSYYNSFHYPFNRSSVPLPPSAAALPPRRRILVCHDMKGGYIDDALVQGGDNSDAYAIWHWYQMDVFVYFSHYLVTLPPPCWTNAAHTHGVRVLGTFITEGEDGRKICDTLLSTKEAARMYATRLTELATHLGFDGWLVNMEVQLDRTQIDNLKEFVDHLSRTMHFNVPGSLVIWYDAVTIDGSGGPQNKLNQKNKPFFDLCDGILVNYWWEEPDVEDSASVAGERRFDVYMGIDVFGRGTFGGGKWNTNLALDVLKKHDISATIFAPGWVYETNQGPDFETAQNRWWGLVEQSWGILQNYPKALPFYSNFDQGRGLHFSIEGLQVANKHWNNISSQGFQPLLSIGSSSPTAVAAYINFEDASYFGGGSLTVKGSLEDAHVFSIKIFSGQLLLDDKPVEVKCFVRLDENSLFGVILALASETNQPSYILIEDDSQPPLTVASLEFDKIIKPPQISKKADVLADSTWTSFGGTFTRTGHTLTDIYIVGALKDASVEMEQSPSQKRDSPSSYHASLGQIRIFNTPMSYPPADAWHIDPSYTSWTTDPNGNRSLSLKLAWRLQEEGDMTSFTRYNIYVEELMTRGGNSPSFLGFARVEHFYVSHLVIPSGVGLVRFIVQACGADGNDATDDEDDGDDGSAAHDAYYHPISAFDDGSDPNSDSDAASPIRSNGGALSHLQNPDPSFLFLDAESGISALDLNGGGDGVGGSSGGLVEVVEDEEAEEESARQREVSISRAFREDERRRSAPLTPENAARVLDAMRGVAFQGVPPDWAGRVPEDQWVDRLRRMRESSFDICSAGIILCGEQLLGVVYDANLSRSETSLCIWYYAARFVPLGDV</sequence>
<keyword evidence="13" id="KW-1185">Reference proteome</keyword>
<dbReference type="PANTHER" id="PTHR13246:SF1">
    <property type="entry name" value="CYTOSOLIC ENDO-BETA-N-ACETYLGLUCOSAMINIDASE"/>
    <property type="match status" value="1"/>
</dbReference>
<comment type="subcellular location">
    <subcellularLocation>
        <location evidence="1">Cytoplasm</location>
        <location evidence="1">Cytosol</location>
    </subcellularLocation>
</comment>
<evidence type="ECO:0000256" key="9">
    <source>
        <dbReference type="SAM" id="MobiDB-lite"/>
    </source>
</evidence>
<dbReference type="Pfam" id="PF03644">
    <property type="entry name" value="Glyco_hydro_85"/>
    <property type="match status" value="1"/>
</dbReference>
<proteinExistence type="inferred from homology"/>
<dbReference type="InterPro" id="IPR032979">
    <property type="entry name" value="ENGase"/>
</dbReference>
<feature type="domain" description="Cytosolic endo-beta-N-acetylglucosaminidase C-terminal" evidence="11">
    <location>
        <begin position="567"/>
        <end position="665"/>
    </location>
</feature>
<gene>
    <name evidence="12" type="ORF">MUK42_04174</name>
</gene>
<dbReference type="GO" id="GO:0033925">
    <property type="term" value="F:mannosyl-glycoprotein endo-beta-N-acetylglucosaminidase activity"/>
    <property type="evidence" value="ECO:0007669"/>
    <property type="project" value="UniProtKB-EC"/>
</dbReference>